<evidence type="ECO:0000313" key="2">
    <source>
        <dbReference type="Proteomes" id="UP000320421"/>
    </source>
</evidence>
<reference evidence="1 2" key="1">
    <citation type="submission" date="2019-02" db="EMBL/GenBank/DDBJ databases">
        <title>Deep-cultivation of Planctomycetes and their phenomic and genomic characterization uncovers novel biology.</title>
        <authorList>
            <person name="Wiegand S."/>
            <person name="Jogler M."/>
            <person name="Boedeker C."/>
            <person name="Pinto D."/>
            <person name="Vollmers J."/>
            <person name="Rivas-Marin E."/>
            <person name="Kohn T."/>
            <person name="Peeters S.H."/>
            <person name="Heuer A."/>
            <person name="Rast P."/>
            <person name="Oberbeckmann S."/>
            <person name="Bunk B."/>
            <person name="Jeske O."/>
            <person name="Meyerdierks A."/>
            <person name="Storesund J.E."/>
            <person name="Kallscheuer N."/>
            <person name="Luecker S."/>
            <person name="Lage O.M."/>
            <person name="Pohl T."/>
            <person name="Merkel B.J."/>
            <person name="Hornburger P."/>
            <person name="Mueller R.-W."/>
            <person name="Bruemmer F."/>
            <person name="Labrenz M."/>
            <person name="Spormann A.M."/>
            <person name="Op den Camp H."/>
            <person name="Overmann J."/>
            <person name="Amann R."/>
            <person name="Jetten M.S.M."/>
            <person name="Mascher T."/>
            <person name="Medema M.H."/>
            <person name="Devos D.P."/>
            <person name="Kaster A.-K."/>
            <person name="Ovreas L."/>
            <person name="Rohde M."/>
            <person name="Galperin M.Y."/>
            <person name="Jogler C."/>
        </authorList>
    </citation>
    <scope>NUCLEOTIDE SEQUENCE [LARGE SCALE GENOMIC DNA]</scope>
    <source>
        <strain evidence="1 2">HG66A1</strain>
    </source>
</reference>
<protein>
    <submittedName>
        <fullName evidence="1">Uncharacterized protein</fullName>
    </submittedName>
</protein>
<keyword evidence="2" id="KW-1185">Reference proteome</keyword>
<dbReference type="EMBL" id="CP036266">
    <property type="protein sequence ID" value="QDT24603.1"/>
    <property type="molecule type" value="Genomic_DNA"/>
</dbReference>
<sequence length="124" mass="13936">MPDVRNDLNGLRVQLPGNPAIYLIDEGCKRHIPNPSTFDNLFRDWSFTQDLDIDEIQTGSPISDGAILAQGKGRAEVYLIDGGMKRHVPSPQLMDRYNFRWPTDRIDVALIDAIPTGRPIEAPH</sequence>
<name>A0A517PZ12_9PLAN</name>
<evidence type="ECO:0000313" key="1">
    <source>
        <dbReference type="EMBL" id="QDT24603.1"/>
    </source>
</evidence>
<dbReference type="Proteomes" id="UP000320421">
    <property type="component" value="Chromosome"/>
</dbReference>
<dbReference type="RefSeq" id="WP_145193421.1">
    <property type="nucleotide sequence ID" value="NZ_CP036266.1"/>
</dbReference>
<dbReference type="AlphaFoldDB" id="A0A517PZ12"/>
<proteinExistence type="predicted"/>
<organism evidence="1 2">
    <name type="scientific">Gimesia chilikensis</name>
    <dbReference type="NCBI Taxonomy" id="2605989"/>
    <lineage>
        <taxon>Bacteria</taxon>
        <taxon>Pseudomonadati</taxon>
        <taxon>Planctomycetota</taxon>
        <taxon>Planctomycetia</taxon>
        <taxon>Planctomycetales</taxon>
        <taxon>Planctomycetaceae</taxon>
        <taxon>Gimesia</taxon>
    </lineage>
</organism>
<gene>
    <name evidence="1" type="ORF">HG66A1_64370</name>
</gene>
<dbReference type="OrthoDB" id="2473949at2"/>
<accession>A0A517PZ12</accession>